<feature type="signal peptide" evidence="1">
    <location>
        <begin position="1"/>
        <end position="29"/>
    </location>
</feature>
<feature type="chain" id="PRO_5016438481" evidence="1">
    <location>
        <begin position="30"/>
        <end position="374"/>
    </location>
</feature>
<evidence type="ECO:0000256" key="1">
    <source>
        <dbReference type="SAM" id="SignalP"/>
    </source>
</evidence>
<dbReference type="AlphaFoldDB" id="A0A317PHQ2"/>
<comment type="caution">
    <text evidence="2">The sequence shown here is derived from an EMBL/GenBank/DDBJ whole genome shotgun (WGS) entry which is preliminary data.</text>
</comment>
<name>A0A317PHQ2_9HYPH</name>
<dbReference type="RefSeq" id="WP_110033260.1">
    <property type="nucleotide sequence ID" value="NZ_QGTR01000004.1"/>
</dbReference>
<gene>
    <name evidence="2" type="ORF">DFR52_104404</name>
</gene>
<evidence type="ECO:0000313" key="3">
    <source>
        <dbReference type="Proteomes" id="UP000246352"/>
    </source>
</evidence>
<evidence type="ECO:0000313" key="2">
    <source>
        <dbReference type="EMBL" id="PWV99112.1"/>
    </source>
</evidence>
<reference evidence="2 3" key="1">
    <citation type="submission" date="2018-05" db="EMBL/GenBank/DDBJ databases">
        <title>Genomic Encyclopedia of Type Strains, Phase IV (KMG-IV): sequencing the most valuable type-strain genomes for metagenomic binning, comparative biology and taxonomic classification.</title>
        <authorList>
            <person name="Goeker M."/>
        </authorList>
    </citation>
    <scope>NUCLEOTIDE SEQUENCE [LARGE SCALE GENOMIC DNA]</scope>
    <source>
        <strain evidence="2 3">DSM 16791</strain>
    </source>
</reference>
<protein>
    <submittedName>
        <fullName evidence="2">Uncharacterized protein</fullName>
    </submittedName>
</protein>
<proteinExistence type="predicted"/>
<accession>A0A317PHQ2</accession>
<keyword evidence="3" id="KW-1185">Reference proteome</keyword>
<dbReference type="Proteomes" id="UP000246352">
    <property type="component" value="Unassembled WGS sequence"/>
</dbReference>
<keyword evidence="1" id="KW-0732">Signal</keyword>
<sequence length="374" mass="39520">MRDRKNLLTASILAVGIGGGAFGAAPAQADQVFADDVIIQGSLCVGFDCVNNETFGDTTILMKENNTRVRFFDTSVGTFPSTDWQLTANDSASGGANKFSIEDLTAATVPFTITGNAPSNSMFVDSVGRLGLKTSTPVLDLHIRSGNTPAMRMEQDGSSGFPAQTWDVAGNEANFFVRDVTNGSRLPFRIQPGAPTSSVYINNVGNVGLGAGTTPDTALHISRSDNAATTLTMENTNAAINRTWQLVLRTDGEFALNDAASVGADFIFRAGAAGGLTIQGNLVTGAGGTCAPPNPPCDLVFADPSKLPTIEEHARDMWANQYLPAVGPTLAGEPIDVTDKITRMLNELEKAHIYIAELHQRIADLEQDRPTASP</sequence>
<organism evidence="2 3">
    <name type="scientific">Hoeflea marina</name>
    <dbReference type="NCBI Taxonomy" id="274592"/>
    <lineage>
        <taxon>Bacteria</taxon>
        <taxon>Pseudomonadati</taxon>
        <taxon>Pseudomonadota</taxon>
        <taxon>Alphaproteobacteria</taxon>
        <taxon>Hyphomicrobiales</taxon>
        <taxon>Rhizobiaceae</taxon>
        <taxon>Hoeflea</taxon>
    </lineage>
</organism>
<dbReference type="EMBL" id="QGTR01000004">
    <property type="protein sequence ID" value="PWV99112.1"/>
    <property type="molecule type" value="Genomic_DNA"/>
</dbReference>
<dbReference type="OrthoDB" id="8041027at2"/>